<sequence length="227" mass="25802">MGESDGEESRFSQVSEIDDDGDDEMEPIAKDSPSPEQIMISLPHSKLVTRKQLNYITGGERGGCKNPLQAGTPLSFVGGRAFAFKGGKLHHVCIKEFMNHPLPRSVEEEFSIYRCASSAGRKDIGEQLEDFETNPAVPIFWEPAEQPDSKTKISYVGHWKIVGVKKYLNNPFVYKNSPRCGIVGFRFVRYDESWNNIIGLCHDKTIDEIKRIDWRKEGQKLEEEVDY</sequence>
<reference evidence="2 3" key="1">
    <citation type="journal article" date="2012" name="Genome Biol.">
        <title>Genome and low-iron response of an oceanic diatom adapted to chronic iron limitation.</title>
        <authorList>
            <person name="Lommer M."/>
            <person name="Specht M."/>
            <person name="Roy A.S."/>
            <person name="Kraemer L."/>
            <person name="Andreson R."/>
            <person name="Gutowska M.A."/>
            <person name="Wolf J."/>
            <person name="Bergner S.V."/>
            <person name="Schilhabel M.B."/>
            <person name="Klostermeier U.C."/>
            <person name="Beiko R.G."/>
            <person name="Rosenstiel P."/>
            <person name="Hippler M."/>
            <person name="Laroche J."/>
        </authorList>
    </citation>
    <scope>NUCLEOTIDE SEQUENCE [LARGE SCALE GENOMIC DNA]</scope>
    <source>
        <strain evidence="2 3">CCMP1005</strain>
    </source>
</reference>
<proteinExistence type="predicted"/>
<name>K0SHN0_THAOC</name>
<keyword evidence="3" id="KW-1185">Reference proteome</keyword>
<dbReference type="EMBL" id="AGNL01016754">
    <property type="protein sequence ID" value="EJK64865.1"/>
    <property type="molecule type" value="Genomic_DNA"/>
</dbReference>
<accession>K0SHN0</accession>
<evidence type="ECO:0000256" key="1">
    <source>
        <dbReference type="SAM" id="MobiDB-lite"/>
    </source>
</evidence>
<dbReference type="AlphaFoldDB" id="K0SHN0"/>
<organism evidence="2 3">
    <name type="scientific">Thalassiosira oceanica</name>
    <name type="common">Marine diatom</name>
    <dbReference type="NCBI Taxonomy" id="159749"/>
    <lineage>
        <taxon>Eukaryota</taxon>
        <taxon>Sar</taxon>
        <taxon>Stramenopiles</taxon>
        <taxon>Ochrophyta</taxon>
        <taxon>Bacillariophyta</taxon>
        <taxon>Coscinodiscophyceae</taxon>
        <taxon>Thalassiosirophycidae</taxon>
        <taxon>Thalassiosirales</taxon>
        <taxon>Thalassiosiraceae</taxon>
        <taxon>Thalassiosira</taxon>
    </lineage>
</organism>
<feature type="compositionally biased region" description="Acidic residues" evidence="1">
    <location>
        <begin position="16"/>
        <end position="26"/>
    </location>
</feature>
<dbReference type="OrthoDB" id="10657457at2759"/>
<feature type="region of interest" description="Disordered" evidence="1">
    <location>
        <begin position="1"/>
        <end position="37"/>
    </location>
</feature>
<gene>
    <name evidence="2" type="ORF">THAOC_14355</name>
</gene>
<dbReference type="Proteomes" id="UP000266841">
    <property type="component" value="Unassembled WGS sequence"/>
</dbReference>
<evidence type="ECO:0000313" key="2">
    <source>
        <dbReference type="EMBL" id="EJK64865.1"/>
    </source>
</evidence>
<protein>
    <submittedName>
        <fullName evidence="2">Uncharacterized protein</fullName>
    </submittedName>
</protein>
<evidence type="ECO:0000313" key="3">
    <source>
        <dbReference type="Proteomes" id="UP000266841"/>
    </source>
</evidence>
<comment type="caution">
    <text evidence="2">The sequence shown here is derived from an EMBL/GenBank/DDBJ whole genome shotgun (WGS) entry which is preliminary data.</text>
</comment>